<evidence type="ECO:0000313" key="7">
    <source>
        <dbReference type="Proteomes" id="UP000198615"/>
    </source>
</evidence>
<evidence type="ECO:0000313" key="6">
    <source>
        <dbReference type="EMBL" id="SDG49535.1"/>
    </source>
</evidence>
<dbReference type="FunFam" id="3.40.50.300:FF:000134">
    <property type="entry name" value="Iron-enterobactin ABC transporter ATP-binding protein"/>
    <property type="match status" value="1"/>
</dbReference>
<keyword evidence="7" id="KW-1185">Reference proteome</keyword>
<sequence>MNTALASSSSVPTTGLSARDVSLHAGGRALLDGVSLSVRPGEVVGLLGPNGSGKSTLLRILARLAEPSSGSVTLDGDPIAGLDRRQTARTLGYLPQSARSEWPISARETVMLGRTPFLSPLARNSEADHAAVETALAVTDTTHLADRTVTTLSGGERMRVMLARVLAGSPSLLLLDEPVTGLDPRHQLEAMLLLDRLARDGRGTLVVLHDLTLAARFCHRVYVLHEGRVVAEGPPAEALDAATIAAAFEVEARRIGDGDDALIVPWSIRARNSGGSDAGCR</sequence>
<dbReference type="InterPro" id="IPR003593">
    <property type="entry name" value="AAA+_ATPase"/>
</dbReference>
<evidence type="ECO:0000256" key="3">
    <source>
        <dbReference type="ARBA" id="ARBA00022741"/>
    </source>
</evidence>
<dbReference type="GO" id="GO:0005524">
    <property type="term" value="F:ATP binding"/>
    <property type="evidence" value="ECO:0007669"/>
    <property type="project" value="UniProtKB-KW"/>
</dbReference>
<dbReference type="Pfam" id="PF00005">
    <property type="entry name" value="ABC_tran"/>
    <property type="match status" value="1"/>
</dbReference>
<keyword evidence="3" id="KW-0547">Nucleotide-binding</keyword>
<organism evidence="6 7">
    <name type="scientific">Thalassobaculum litoreum DSM 18839</name>
    <dbReference type="NCBI Taxonomy" id="1123362"/>
    <lineage>
        <taxon>Bacteria</taxon>
        <taxon>Pseudomonadati</taxon>
        <taxon>Pseudomonadota</taxon>
        <taxon>Alphaproteobacteria</taxon>
        <taxon>Rhodospirillales</taxon>
        <taxon>Thalassobaculaceae</taxon>
        <taxon>Thalassobaculum</taxon>
    </lineage>
</organism>
<evidence type="ECO:0000259" key="5">
    <source>
        <dbReference type="PROSITE" id="PS50893"/>
    </source>
</evidence>
<reference evidence="6 7" key="1">
    <citation type="submission" date="2016-10" db="EMBL/GenBank/DDBJ databases">
        <authorList>
            <person name="Varghese N."/>
            <person name="Submissions S."/>
        </authorList>
    </citation>
    <scope>NUCLEOTIDE SEQUENCE [LARGE SCALE GENOMIC DNA]</scope>
    <source>
        <strain evidence="6 7">DSM 18839</strain>
    </source>
</reference>
<dbReference type="CDD" id="cd03214">
    <property type="entry name" value="ABC_Iron-Siderophores_B12_Hemin"/>
    <property type="match status" value="1"/>
</dbReference>
<dbReference type="SUPFAM" id="SSF52540">
    <property type="entry name" value="P-loop containing nucleoside triphosphate hydrolases"/>
    <property type="match status" value="1"/>
</dbReference>
<dbReference type="GO" id="GO:0016887">
    <property type="term" value="F:ATP hydrolysis activity"/>
    <property type="evidence" value="ECO:0007669"/>
    <property type="project" value="InterPro"/>
</dbReference>
<dbReference type="OrthoDB" id="9810077at2"/>
<dbReference type="SMART" id="SM00382">
    <property type="entry name" value="AAA"/>
    <property type="match status" value="1"/>
</dbReference>
<dbReference type="RefSeq" id="WP_093154242.1">
    <property type="nucleotide sequence ID" value="NZ_FNBW01000019.1"/>
</dbReference>
<dbReference type="EMBL" id="FNBW01000019">
    <property type="protein sequence ID" value="SDG49535.1"/>
    <property type="molecule type" value="Genomic_DNA"/>
</dbReference>
<dbReference type="Gene3D" id="3.40.50.300">
    <property type="entry name" value="P-loop containing nucleotide triphosphate hydrolases"/>
    <property type="match status" value="1"/>
</dbReference>
<name>A0A8G2BP98_9PROT</name>
<keyword evidence="2" id="KW-0813">Transport</keyword>
<accession>A0A8G2BP98</accession>
<proteinExistence type="inferred from homology"/>
<dbReference type="InterPro" id="IPR003439">
    <property type="entry name" value="ABC_transporter-like_ATP-bd"/>
</dbReference>
<feature type="domain" description="ABC transporter" evidence="5">
    <location>
        <begin position="16"/>
        <end position="251"/>
    </location>
</feature>
<comment type="similarity">
    <text evidence="1">Belongs to the ABC transporter superfamily.</text>
</comment>
<evidence type="ECO:0000256" key="2">
    <source>
        <dbReference type="ARBA" id="ARBA00022448"/>
    </source>
</evidence>
<evidence type="ECO:0000256" key="1">
    <source>
        <dbReference type="ARBA" id="ARBA00005417"/>
    </source>
</evidence>
<dbReference type="InterPro" id="IPR017871">
    <property type="entry name" value="ABC_transporter-like_CS"/>
</dbReference>
<dbReference type="PANTHER" id="PTHR42794:SF2">
    <property type="entry name" value="ABC TRANSPORTER ATP-BINDING PROTEIN"/>
    <property type="match status" value="1"/>
</dbReference>
<comment type="caution">
    <text evidence="6">The sequence shown here is derived from an EMBL/GenBank/DDBJ whole genome shotgun (WGS) entry which is preliminary data.</text>
</comment>
<evidence type="ECO:0000256" key="4">
    <source>
        <dbReference type="ARBA" id="ARBA00022840"/>
    </source>
</evidence>
<dbReference type="AlphaFoldDB" id="A0A8G2BP98"/>
<dbReference type="PANTHER" id="PTHR42794">
    <property type="entry name" value="HEMIN IMPORT ATP-BINDING PROTEIN HMUV"/>
    <property type="match status" value="1"/>
</dbReference>
<dbReference type="Proteomes" id="UP000198615">
    <property type="component" value="Unassembled WGS sequence"/>
</dbReference>
<gene>
    <name evidence="6" type="ORF">SAMN05660686_04597</name>
</gene>
<keyword evidence="4 6" id="KW-0067">ATP-binding</keyword>
<dbReference type="InterPro" id="IPR027417">
    <property type="entry name" value="P-loop_NTPase"/>
</dbReference>
<dbReference type="PROSITE" id="PS00211">
    <property type="entry name" value="ABC_TRANSPORTER_1"/>
    <property type="match status" value="1"/>
</dbReference>
<protein>
    <submittedName>
        <fullName evidence="6">Iron complex transport system ATP-binding protein</fullName>
    </submittedName>
</protein>
<dbReference type="PROSITE" id="PS50893">
    <property type="entry name" value="ABC_TRANSPORTER_2"/>
    <property type="match status" value="1"/>
</dbReference>